<evidence type="ECO:0008006" key="12">
    <source>
        <dbReference type="Google" id="ProtNLM"/>
    </source>
</evidence>
<dbReference type="CDD" id="cd13884">
    <property type="entry name" value="CuRO_2_tcLCC_insect_like"/>
    <property type="match status" value="1"/>
</dbReference>
<dbReference type="InterPro" id="IPR011706">
    <property type="entry name" value="Cu-oxidase_C"/>
</dbReference>
<keyword evidence="4" id="KW-0186">Copper</keyword>
<dbReference type="CDD" id="cd13858">
    <property type="entry name" value="CuRO_1_tcLCC2_insect_like"/>
    <property type="match status" value="1"/>
</dbReference>
<dbReference type="InterPro" id="IPR045087">
    <property type="entry name" value="Cu-oxidase_fam"/>
</dbReference>
<reference evidence="10 11" key="1">
    <citation type="submission" date="2024-08" db="EMBL/GenBank/DDBJ databases">
        <authorList>
            <person name="Cucini C."/>
            <person name="Frati F."/>
        </authorList>
    </citation>
    <scope>NUCLEOTIDE SEQUENCE [LARGE SCALE GENOMIC DNA]</scope>
</reference>
<evidence type="ECO:0000256" key="3">
    <source>
        <dbReference type="ARBA" id="ARBA00023002"/>
    </source>
</evidence>
<comment type="caution">
    <text evidence="10">The sequence shown here is derived from an EMBL/GenBank/DDBJ whole genome shotgun (WGS) entry which is preliminary data.</text>
</comment>
<dbReference type="Proteomes" id="UP001642540">
    <property type="component" value="Unassembled WGS sequence"/>
</dbReference>
<dbReference type="InterPro" id="IPR001117">
    <property type="entry name" value="Cu-oxidase_2nd"/>
</dbReference>
<comment type="similarity">
    <text evidence="1">Belongs to the multicopper oxidase family.</text>
</comment>
<proteinExistence type="inferred from homology"/>
<evidence type="ECO:0000259" key="7">
    <source>
        <dbReference type="Pfam" id="PF00394"/>
    </source>
</evidence>
<feature type="signal peptide" evidence="6">
    <location>
        <begin position="1"/>
        <end position="30"/>
    </location>
</feature>
<gene>
    <name evidence="10" type="ORF">ODALV1_LOCUS5463</name>
</gene>
<dbReference type="InterPro" id="IPR033138">
    <property type="entry name" value="Cu_oxidase_CS"/>
</dbReference>
<dbReference type="Pfam" id="PF00394">
    <property type="entry name" value="Cu-oxidase"/>
    <property type="match status" value="1"/>
</dbReference>
<keyword evidence="2" id="KW-0479">Metal-binding</keyword>
<dbReference type="EMBL" id="CAXLJM020000016">
    <property type="protein sequence ID" value="CAL8083364.1"/>
    <property type="molecule type" value="Genomic_DNA"/>
</dbReference>
<feature type="chain" id="PRO_5046534006" description="L-ascorbate oxidase" evidence="6">
    <location>
        <begin position="31"/>
        <end position="731"/>
    </location>
</feature>
<dbReference type="InterPro" id="IPR011707">
    <property type="entry name" value="Cu-oxidase-like_N"/>
</dbReference>
<dbReference type="InterPro" id="IPR002355">
    <property type="entry name" value="Cu_oxidase_Cu_BS"/>
</dbReference>
<evidence type="ECO:0000313" key="11">
    <source>
        <dbReference type="Proteomes" id="UP001642540"/>
    </source>
</evidence>
<evidence type="ECO:0000259" key="9">
    <source>
        <dbReference type="Pfam" id="PF07732"/>
    </source>
</evidence>
<evidence type="ECO:0000256" key="6">
    <source>
        <dbReference type="SAM" id="SignalP"/>
    </source>
</evidence>
<dbReference type="SUPFAM" id="SSF49503">
    <property type="entry name" value="Cupredoxins"/>
    <property type="match status" value="3"/>
</dbReference>
<organism evidence="10 11">
    <name type="scientific">Orchesella dallaii</name>
    <dbReference type="NCBI Taxonomy" id="48710"/>
    <lineage>
        <taxon>Eukaryota</taxon>
        <taxon>Metazoa</taxon>
        <taxon>Ecdysozoa</taxon>
        <taxon>Arthropoda</taxon>
        <taxon>Hexapoda</taxon>
        <taxon>Collembola</taxon>
        <taxon>Entomobryomorpha</taxon>
        <taxon>Entomobryoidea</taxon>
        <taxon>Orchesellidae</taxon>
        <taxon>Orchesellinae</taxon>
        <taxon>Orchesella</taxon>
    </lineage>
</organism>
<protein>
    <recommendedName>
        <fullName evidence="12">L-ascorbate oxidase</fullName>
    </recommendedName>
</protein>
<dbReference type="PROSITE" id="PS00080">
    <property type="entry name" value="MULTICOPPER_OXIDASE2"/>
    <property type="match status" value="1"/>
</dbReference>
<evidence type="ECO:0000256" key="2">
    <source>
        <dbReference type="ARBA" id="ARBA00022723"/>
    </source>
</evidence>
<feature type="domain" description="Plastocyanin-like" evidence="8">
    <location>
        <begin position="497"/>
        <end position="628"/>
    </location>
</feature>
<keyword evidence="6" id="KW-0732">Signal</keyword>
<dbReference type="PANTHER" id="PTHR11709">
    <property type="entry name" value="MULTI-COPPER OXIDASE"/>
    <property type="match status" value="1"/>
</dbReference>
<keyword evidence="11" id="KW-1185">Reference proteome</keyword>
<dbReference type="Pfam" id="PF07732">
    <property type="entry name" value="Cu-oxidase_3"/>
    <property type="match status" value="1"/>
</dbReference>
<accession>A0ABP1PZ76</accession>
<evidence type="ECO:0000256" key="5">
    <source>
        <dbReference type="SAM" id="MobiDB-lite"/>
    </source>
</evidence>
<dbReference type="InterPro" id="IPR008972">
    <property type="entry name" value="Cupredoxin"/>
</dbReference>
<feature type="domain" description="Plastocyanin-like" evidence="9">
    <location>
        <begin position="85"/>
        <end position="195"/>
    </location>
</feature>
<feature type="compositionally biased region" description="Polar residues" evidence="5">
    <location>
        <begin position="681"/>
        <end position="694"/>
    </location>
</feature>
<evidence type="ECO:0000259" key="8">
    <source>
        <dbReference type="Pfam" id="PF07731"/>
    </source>
</evidence>
<feature type="region of interest" description="Disordered" evidence="5">
    <location>
        <begin position="665"/>
        <end position="704"/>
    </location>
</feature>
<dbReference type="Pfam" id="PF07731">
    <property type="entry name" value="Cu-oxidase_2"/>
    <property type="match status" value="1"/>
</dbReference>
<name>A0ABP1PZ76_9HEXA</name>
<dbReference type="PANTHER" id="PTHR11709:SF394">
    <property type="entry name" value="FI03373P-RELATED"/>
    <property type="match status" value="1"/>
</dbReference>
<dbReference type="PROSITE" id="PS00079">
    <property type="entry name" value="MULTICOPPER_OXIDASE1"/>
    <property type="match status" value="1"/>
</dbReference>
<evidence type="ECO:0000256" key="1">
    <source>
        <dbReference type="ARBA" id="ARBA00010609"/>
    </source>
</evidence>
<evidence type="ECO:0000256" key="4">
    <source>
        <dbReference type="ARBA" id="ARBA00023008"/>
    </source>
</evidence>
<evidence type="ECO:0000313" key="10">
    <source>
        <dbReference type="EMBL" id="CAL8083364.1"/>
    </source>
</evidence>
<feature type="domain" description="Plastocyanin-like" evidence="7">
    <location>
        <begin position="232"/>
        <end position="371"/>
    </location>
</feature>
<dbReference type="Gene3D" id="2.60.40.420">
    <property type="entry name" value="Cupredoxins - blue copper proteins"/>
    <property type="match status" value="3"/>
</dbReference>
<sequence length="731" mass="82095">MSLRMSLFFQNSASCAVLLLLCFGLRPSLESDIMESHPCYRECSSDPSTRMTCGYNFTLEYFWILSKACYDCPNVTSDCSRYDCIAADGVKRAIAVVNRIMPGPSIRVCKGDSIVVDVQNGLFGEGTAIHWHGIHMKSTPWMDGVPGVTQCPIPAGSTFRYEFDVPVAGTYYWHSHAGFQRGDGVFGSLIVREPKDKKLMIYDHDLPEHEIIIWDWLATLSLSNFLNHHHADGDNKPRGVLINGKGLPPGFFDNFSENETLQSSGKPFVPLHEVRVTQGHSYRLRMISNGVLNCPLEMSIENHTMTVIASDGFNVNPVDVQSLVVYAGERWDIVLKADQPVSSYWIKFRGLMDCDDRFTSAFQVAVLNYKGIPLGTMPKHSIKNWYEASAPSDGLQLNPLNLAPGIDGKYMTAAELSSVEDDDPEIITQELADHQFYISYDFNPIDNIRFHGPHVPLRTVRKGFRLYTPQLNFISHVMPVSPFLTQPESMDDAQICSESSLQVNCTQEYCECTHMLTVDLNSIVELVLVDRGYTFDANHPFHLHGHAFRIVGMERLSKTTEPNYIKELDKLGRIPRRRMNAVIKDTVTVPDGGYTIVRFRADNPGFWFFHCHITYHVEVGMGLIFQVGNVSDMLPAPENFPRCGNYIPPVANPPIRMYEKPQTIVPLKNGTNPHHPRYKVNGQTSRKPSTSSSAGRKPNKSGGDRLVSNGSSIIICLVLFLSDYFTKSICR</sequence>
<dbReference type="CDD" id="cd13905">
    <property type="entry name" value="CuRO_3_tcLLC2_insect_like"/>
    <property type="match status" value="1"/>
</dbReference>
<keyword evidence="3" id="KW-0560">Oxidoreductase</keyword>